<dbReference type="AlphaFoldDB" id="T1EDZ3"/>
<dbReference type="InterPro" id="IPR006554">
    <property type="entry name" value="Helicase-like_DEXD_c2"/>
</dbReference>
<dbReference type="FunCoup" id="T1EDZ3">
    <property type="interactions" value="1303"/>
</dbReference>
<evidence type="ECO:0000256" key="3">
    <source>
        <dbReference type="ARBA" id="ARBA00008435"/>
    </source>
</evidence>
<dbReference type="CTD" id="20194795"/>
<reference evidence="17" key="3">
    <citation type="submission" date="2015-06" db="UniProtKB">
        <authorList>
            <consortium name="EnsemblMetazoa"/>
        </authorList>
    </citation>
    <scope>IDENTIFICATION</scope>
</reference>
<dbReference type="PROSITE" id="PS51193">
    <property type="entry name" value="HELICASE_ATP_BIND_2"/>
    <property type="match status" value="1"/>
</dbReference>
<dbReference type="PANTHER" id="PTHR11472:SF41">
    <property type="entry name" value="ATP-DEPENDENT DNA HELICASE DDX11-RELATED"/>
    <property type="match status" value="1"/>
</dbReference>
<dbReference type="EMBL" id="KB096324">
    <property type="protein sequence ID" value="ESO06158.1"/>
    <property type="molecule type" value="Genomic_DNA"/>
</dbReference>
<dbReference type="EMBL" id="AMQM01000565">
    <property type="status" value="NOT_ANNOTATED_CDS"/>
    <property type="molecule type" value="Genomic_DNA"/>
</dbReference>
<dbReference type="GeneID" id="20194795"/>
<proteinExistence type="inferred from homology"/>
<dbReference type="Proteomes" id="UP000015101">
    <property type="component" value="Unassembled WGS sequence"/>
</dbReference>
<reference evidence="16 18" key="2">
    <citation type="journal article" date="2013" name="Nature">
        <title>Insights into bilaterian evolution from three spiralian genomes.</title>
        <authorList>
            <person name="Simakov O."/>
            <person name="Marletaz F."/>
            <person name="Cho S.J."/>
            <person name="Edsinger-Gonzales E."/>
            <person name="Havlak P."/>
            <person name="Hellsten U."/>
            <person name="Kuo D.H."/>
            <person name="Larsson T."/>
            <person name="Lv J."/>
            <person name="Arendt D."/>
            <person name="Savage R."/>
            <person name="Osoegawa K."/>
            <person name="de Jong P."/>
            <person name="Grimwood J."/>
            <person name="Chapman J.A."/>
            <person name="Shapiro H."/>
            <person name="Aerts A."/>
            <person name="Otillar R.P."/>
            <person name="Terry A.Y."/>
            <person name="Boore J.L."/>
            <person name="Grigoriev I.V."/>
            <person name="Lindberg D.R."/>
            <person name="Seaver E.C."/>
            <person name="Weisblat D.A."/>
            <person name="Putnam N.H."/>
            <person name="Rokhsar D.S."/>
        </authorList>
    </citation>
    <scope>NUCLEOTIDE SEQUENCE</scope>
</reference>
<evidence type="ECO:0000256" key="11">
    <source>
        <dbReference type="ARBA" id="ARBA00023014"/>
    </source>
</evidence>
<keyword evidence="8" id="KW-0067">ATP-binding</keyword>
<dbReference type="FunFam" id="3.40.50.300:FF:002532">
    <property type="entry name" value="DEAD/H-box helicase 11"/>
    <property type="match status" value="1"/>
</dbReference>
<dbReference type="InterPro" id="IPR014013">
    <property type="entry name" value="Helic_SF1/SF2_ATP-bd_DinG/Rad3"/>
</dbReference>
<keyword evidence="6" id="KW-0378">Hydrolase</keyword>
<evidence type="ECO:0000313" key="18">
    <source>
        <dbReference type="Proteomes" id="UP000015101"/>
    </source>
</evidence>
<keyword evidence="5" id="KW-0547">Nucleotide-binding</keyword>
<dbReference type="GO" id="GO:0005634">
    <property type="term" value="C:nucleus"/>
    <property type="evidence" value="ECO:0000318"/>
    <property type="project" value="GO_Central"/>
</dbReference>
<evidence type="ECO:0000256" key="7">
    <source>
        <dbReference type="ARBA" id="ARBA00022806"/>
    </source>
</evidence>
<evidence type="ECO:0000256" key="13">
    <source>
        <dbReference type="ARBA" id="ARBA00023235"/>
    </source>
</evidence>
<dbReference type="Gene3D" id="3.40.50.300">
    <property type="entry name" value="P-loop containing nucleotide triphosphate hydrolases"/>
    <property type="match status" value="2"/>
</dbReference>
<dbReference type="PANTHER" id="PTHR11472">
    <property type="entry name" value="DNA REPAIR DEAD HELICASE RAD3/XP-D SUBFAMILY MEMBER"/>
    <property type="match status" value="1"/>
</dbReference>
<keyword evidence="4" id="KW-0479">Metal-binding</keyword>
<feature type="domain" description="Helicase ATP-binding" evidence="15">
    <location>
        <begin position="1"/>
        <end position="221"/>
    </location>
</feature>
<sequence>MKDDHVLKIYYCSRTHSQLSQFIHEVQNSPYADEIRLTTLGSRSNLCINNVVKRLGSLSLINEKCIDMQKNAKTKSSEPSKKRTRQQNSTCPFYKLDGIAELRDRLLVEVKDIEDLVVTGKQSKSCPYYASRRAVPSARLVVLPYNTLLHKWTRESSGIVLDNNIVIIDEGHNLIDSISQMHSIELSGLQLCSTHSHLMQYLERYKNKLKAKNVLYIDQLIFIINSFIKVFGGFKYCSPNIPKIMTLYDFLFHCRLDNMNLFKIRRYCHKSLIAKKLHGFTQRSLSSLNPREKGATAWALSNFLPEIQQQNALKQKKTIDENYEEFGREGAISPSLNQIVNFLEALTNADKDGRVLITNKGNINQSSIKFLMLNPSIHFKEVVEKARAVIIAGGTMHPISDFKEQLLLSIGVKPNKIVEYTCDHIISRDHLLTITMAHGPSGHHLDFTYNNRGSTDTIKELGRVVYNACYVVPAGVVCFFSSFEYMTQVLDCWRTNGFIEKIEARKMIYKEPKKASEVEKVLEEYSSFINRCQSQPTTARAASFQASNEPMVKDGAIMFCVVGGKMSEGINFSDNMGRCVIMVGLPYPNPNSVELKEKMDYLNSNQNSSKAGKPSGQAYYESICMKAINQSIGRAIRHKNDYACILLLDHRFAAKSVLSKLPAWIQGCVQVHDRFGPALASLKKFFYNKKSEQPDQPHRASIT</sequence>
<keyword evidence="9" id="KW-0694">RNA-binding</keyword>
<evidence type="ECO:0000256" key="4">
    <source>
        <dbReference type="ARBA" id="ARBA00022723"/>
    </source>
</evidence>
<evidence type="ECO:0000313" key="17">
    <source>
        <dbReference type="EnsemblMetazoa" id="HelroP106032"/>
    </source>
</evidence>
<keyword evidence="18" id="KW-1185">Reference proteome</keyword>
<dbReference type="InParanoid" id="T1EDZ3"/>
<comment type="similarity">
    <text evidence="3">Belongs to the DEAD box helicase family. DEAH subfamily. DDX11/CHL1 sub-subfamily.</text>
</comment>
<dbReference type="eggNOG" id="KOG1133">
    <property type="taxonomic scope" value="Eukaryota"/>
</dbReference>
<dbReference type="GO" id="GO:0003723">
    <property type="term" value="F:RNA binding"/>
    <property type="evidence" value="ECO:0007669"/>
    <property type="project" value="UniProtKB-KW"/>
</dbReference>
<dbReference type="HOGENOM" id="CLU_006515_2_1_1"/>
<comment type="subcellular location">
    <subcellularLocation>
        <location evidence="2">Nucleus</location>
    </subcellularLocation>
</comment>
<evidence type="ECO:0000256" key="2">
    <source>
        <dbReference type="ARBA" id="ARBA00004123"/>
    </source>
</evidence>
<dbReference type="SMART" id="SM00488">
    <property type="entry name" value="DEXDc2"/>
    <property type="match status" value="1"/>
</dbReference>
<dbReference type="GO" id="GO:0016818">
    <property type="term" value="F:hydrolase activity, acting on acid anhydrides, in phosphorus-containing anhydrides"/>
    <property type="evidence" value="ECO:0007669"/>
    <property type="project" value="InterPro"/>
</dbReference>
<dbReference type="SMART" id="SM00491">
    <property type="entry name" value="HELICc2"/>
    <property type="match status" value="1"/>
</dbReference>
<evidence type="ECO:0000256" key="8">
    <source>
        <dbReference type="ARBA" id="ARBA00022840"/>
    </source>
</evidence>
<dbReference type="KEGG" id="hro:HELRODRAFT_106032"/>
<dbReference type="InterPro" id="IPR013020">
    <property type="entry name" value="Rad3/Chl1-like"/>
</dbReference>
<dbReference type="GO" id="GO:0006139">
    <property type="term" value="P:nucleobase-containing compound metabolic process"/>
    <property type="evidence" value="ECO:0007669"/>
    <property type="project" value="InterPro"/>
</dbReference>
<dbReference type="CDD" id="cd18788">
    <property type="entry name" value="SF2_C_XPD"/>
    <property type="match status" value="1"/>
</dbReference>
<evidence type="ECO:0000256" key="9">
    <source>
        <dbReference type="ARBA" id="ARBA00022884"/>
    </source>
</evidence>
<dbReference type="STRING" id="6412.T1EDZ3"/>
<evidence type="ECO:0000256" key="12">
    <source>
        <dbReference type="ARBA" id="ARBA00023125"/>
    </source>
</evidence>
<dbReference type="NCBIfam" id="TIGR00604">
    <property type="entry name" value="rad3"/>
    <property type="match status" value="1"/>
</dbReference>
<keyword evidence="14" id="KW-0539">Nucleus</keyword>
<name>T1EDZ3_HELRO</name>
<dbReference type="GO" id="GO:0005524">
    <property type="term" value="F:ATP binding"/>
    <property type="evidence" value="ECO:0007669"/>
    <property type="project" value="UniProtKB-KW"/>
</dbReference>
<dbReference type="GO" id="GO:0003678">
    <property type="term" value="F:DNA helicase activity"/>
    <property type="evidence" value="ECO:0000318"/>
    <property type="project" value="GO_Central"/>
</dbReference>
<keyword evidence="7" id="KW-0347">Helicase</keyword>
<dbReference type="Pfam" id="PF06733">
    <property type="entry name" value="DEAD_2"/>
    <property type="match status" value="1"/>
</dbReference>
<dbReference type="Pfam" id="PF13307">
    <property type="entry name" value="Helicase_C_2"/>
    <property type="match status" value="1"/>
</dbReference>
<evidence type="ECO:0000256" key="5">
    <source>
        <dbReference type="ARBA" id="ARBA00022741"/>
    </source>
</evidence>
<evidence type="ECO:0000256" key="10">
    <source>
        <dbReference type="ARBA" id="ARBA00023004"/>
    </source>
</evidence>
<dbReference type="InterPro" id="IPR027417">
    <property type="entry name" value="P-loop_NTPase"/>
</dbReference>
<keyword evidence="11" id="KW-0411">Iron-sulfur</keyword>
<dbReference type="RefSeq" id="XP_009015526.1">
    <property type="nucleotide sequence ID" value="XM_009017278.1"/>
</dbReference>
<gene>
    <name evidence="17" type="primary">20194795</name>
    <name evidence="16" type="ORF">HELRODRAFT_106032</name>
</gene>
<keyword evidence="13" id="KW-0413">Isomerase</keyword>
<dbReference type="OrthoDB" id="267079at2759"/>
<dbReference type="EMBL" id="AMQM01000564">
    <property type="status" value="NOT_ANNOTATED_CDS"/>
    <property type="molecule type" value="Genomic_DNA"/>
</dbReference>
<evidence type="ECO:0000313" key="16">
    <source>
        <dbReference type="EMBL" id="ESO06158.1"/>
    </source>
</evidence>
<dbReference type="GO" id="GO:0034085">
    <property type="term" value="P:establishment of sister chromatid cohesion"/>
    <property type="evidence" value="ECO:0000318"/>
    <property type="project" value="GO_Central"/>
</dbReference>
<dbReference type="GO" id="GO:0003677">
    <property type="term" value="F:DNA binding"/>
    <property type="evidence" value="ECO:0007669"/>
    <property type="project" value="UniProtKB-KW"/>
</dbReference>
<dbReference type="EMBL" id="AMQM01000566">
    <property type="status" value="NOT_ANNOTATED_CDS"/>
    <property type="molecule type" value="Genomic_DNA"/>
</dbReference>
<dbReference type="InterPro" id="IPR006555">
    <property type="entry name" value="ATP-dep_Helicase_C"/>
</dbReference>
<keyword evidence="10" id="KW-0408">Iron</keyword>
<evidence type="ECO:0000256" key="1">
    <source>
        <dbReference type="ARBA" id="ARBA00001966"/>
    </source>
</evidence>
<dbReference type="InterPro" id="IPR045028">
    <property type="entry name" value="DinG/Rad3-like"/>
</dbReference>
<evidence type="ECO:0000256" key="6">
    <source>
        <dbReference type="ARBA" id="ARBA00022801"/>
    </source>
</evidence>
<comment type="cofactor">
    <cofactor evidence="1">
        <name>[4Fe-4S] cluster</name>
        <dbReference type="ChEBI" id="CHEBI:49883"/>
    </cofactor>
</comment>
<dbReference type="EnsemblMetazoa" id="HelroT106032">
    <property type="protein sequence ID" value="HelroP106032"/>
    <property type="gene ID" value="HelroG106032"/>
</dbReference>
<reference evidence="18" key="1">
    <citation type="submission" date="2012-12" db="EMBL/GenBank/DDBJ databases">
        <authorList>
            <person name="Hellsten U."/>
            <person name="Grimwood J."/>
            <person name="Chapman J.A."/>
            <person name="Shapiro H."/>
            <person name="Aerts A."/>
            <person name="Otillar R.P."/>
            <person name="Terry A.Y."/>
            <person name="Boore J.L."/>
            <person name="Simakov O."/>
            <person name="Marletaz F."/>
            <person name="Cho S.-J."/>
            <person name="Edsinger-Gonzales E."/>
            <person name="Havlak P."/>
            <person name="Kuo D.-H."/>
            <person name="Larsson T."/>
            <person name="Lv J."/>
            <person name="Arendt D."/>
            <person name="Savage R."/>
            <person name="Osoegawa K."/>
            <person name="de Jong P."/>
            <person name="Lindberg D.R."/>
            <person name="Seaver E.C."/>
            <person name="Weisblat D.A."/>
            <person name="Putnam N.H."/>
            <person name="Grigoriev I.V."/>
            <person name="Rokhsar D.S."/>
        </authorList>
    </citation>
    <scope>NUCLEOTIDE SEQUENCE</scope>
</reference>
<dbReference type="GO" id="GO:0046872">
    <property type="term" value="F:metal ion binding"/>
    <property type="evidence" value="ECO:0007669"/>
    <property type="project" value="UniProtKB-KW"/>
</dbReference>
<organism evidence="17 18">
    <name type="scientific">Helobdella robusta</name>
    <name type="common">Californian leech</name>
    <dbReference type="NCBI Taxonomy" id="6412"/>
    <lineage>
        <taxon>Eukaryota</taxon>
        <taxon>Metazoa</taxon>
        <taxon>Spiralia</taxon>
        <taxon>Lophotrochozoa</taxon>
        <taxon>Annelida</taxon>
        <taxon>Clitellata</taxon>
        <taxon>Hirudinea</taxon>
        <taxon>Rhynchobdellida</taxon>
        <taxon>Glossiphoniidae</taxon>
        <taxon>Helobdella</taxon>
    </lineage>
</organism>
<dbReference type="FunFam" id="3.40.50.300:FF:001050">
    <property type="entry name" value="ATP-dependent DNA helicase DDX11"/>
    <property type="match status" value="1"/>
</dbReference>
<dbReference type="OMA" id="QTHQFRD"/>
<dbReference type="InterPro" id="IPR010614">
    <property type="entry name" value="RAD3-like_helicase_DEAD"/>
</dbReference>
<accession>T1EDZ3</accession>
<dbReference type="GO" id="GO:0051536">
    <property type="term" value="F:iron-sulfur cluster binding"/>
    <property type="evidence" value="ECO:0007669"/>
    <property type="project" value="UniProtKB-KW"/>
</dbReference>
<protein>
    <recommendedName>
        <fullName evidence="15">Helicase ATP-binding domain-containing protein</fullName>
    </recommendedName>
</protein>
<evidence type="ECO:0000256" key="14">
    <source>
        <dbReference type="ARBA" id="ARBA00023242"/>
    </source>
</evidence>
<keyword evidence="12" id="KW-0238">DNA-binding</keyword>
<evidence type="ECO:0000259" key="15">
    <source>
        <dbReference type="PROSITE" id="PS51193"/>
    </source>
</evidence>